<dbReference type="GO" id="GO:0008982">
    <property type="term" value="F:protein-N(PI)-phosphohistidine-sugar phosphotransferase activity"/>
    <property type="evidence" value="ECO:0007669"/>
    <property type="project" value="InterPro"/>
</dbReference>
<feature type="transmembrane region" description="Helical" evidence="12">
    <location>
        <begin position="140"/>
        <end position="161"/>
    </location>
</feature>
<feature type="transmembrane region" description="Helical" evidence="12">
    <location>
        <begin position="419"/>
        <end position="442"/>
    </location>
</feature>
<dbReference type="InterPro" id="IPR018113">
    <property type="entry name" value="PTrfase_EIIB_Cys"/>
</dbReference>
<dbReference type="FunFam" id="2.70.70.10:FF:000001">
    <property type="entry name" value="PTS system glucose-specific IIA component"/>
    <property type="match status" value="1"/>
</dbReference>
<feature type="transmembrane region" description="Helical" evidence="12">
    <location>
        <begin position="173"/>
        <end position="194"/>
    </location>
</feature>
<feature type="transmembrane region" description="Helical" evidence="12">
    <location>
        <begin position="378"/>
        <end position="398"/>
    </location>
</feature>
<evidence type="ECO:0000259" key="15">
    <source>
        <dbReference type="PROSITE" id="PS51103"/>
    </source>
</evidence>
<dbReference type="PROSITE" id="PS51098">
    <property type="entry name" value="PTS_EIIB_TYPE_1"/>
    <property type="match status" value="1"/>
</dbReference>
<dbReference type="PROSITE" id="PS51103">
    <property type="entry name" value="PTS_EIIC_TYPE_1"/>
    <property type="match status" value="1"/>
</dbReference>
<evidence type="ECO:0000256" key="12">
    <source>
        <dbReference type="SAM" id="Phobius"/>
    </source>
</evidence>
<evidence type="ECO:0000256" key="8">
    <source>
        <dbReference type="ARBA" id="ARBA00022777"/>
    </source>
</evidence>
<dbReference type="Pfam" id="PF02378">
    <property type="entry name" value="PTS_EIIC"/>
    <property type="match status" value="1"/>
</dbReference>
<dbReference type="PANTHER" id="PTHR30175:SF1">
    <property type="entry name" value="PTS SYSTEM ARBUTIN-, CELLOBIOSE-, AND SALICIN-SPECIFIC EIIBC COMPONENT-RELATED"/>
    <property type="match status" value="1"/>
</dbReference>
<keyword evidence="4" id="KW-0762">Sugar transport</keyword>
<evidence type="ECO:0000313" key="17">
    <source>
        <dbReference type="Proteomes" id="UP001373196"/>
    </source>
</evidence>
<keyword evidence="10 12" id="KW-0472">Membrane</keyword>
<keyword evidence="7 12" id="KW-0812">Transmembrane</keyword>
<sequence>MNADKLAERIVKEVGGKNNIKEMFHCVTRLRFYLKDRSVVDEERIKKLDGVLGVQFATDQLQIIIGNEVGTVYNAIINKVGFIMDDATAEKKKKMRIGGIFETISAIILPVIPAMAGTGILKGIITIMTSYLGFDSASSLIKMMTIAADCVFYFLPFFIAWSAAKRFKTDTALALMCAGFMLYPTMTAGLAEGASPMSLFGLPIPFVKYASSSIPIILTVLVLKYVYQFFDKIIPQMLKLVFVPMFTALVMCPIALGVTGPIANYISKGIAWLFTGMFAVSPLLAGAVIGATRSLLVFTGMHLSLGAVCLQNITQYGYDYILPVNTMGTLAIVGTCLGVWVKAKKEENKSVAMSAFISSFIGITEPGIYGVLLKYKKALIADIIAGGVAGAFVAVGGGHSTAYVNSCILSLPVFVGDGFAFVCIGMAIAAALGFGLVMVMGIDEGGDEPEAVAPVHAEVPAGESITETAAAPADGTLLPLSEVPDNVFAAGTLGKGVAVEPTDGKFYAPFNGTVGTGTGGHAVCLVSDGGVELLIHIGIDTVNLKGKHFAIKVKEGDKVKAGDLLAEVDVAAVRAEGYKTTTPIIVTNSDDYLDVFAAAESGSIRHGDKLLTVIKKG</sequence>
<keyword evidence="6" id="KW-0598">Phosphotransferase system</keyword>
<dbReference type="GO" id="GO:0005886">
    <property type="term" value="C:plasma membrane"/>
    <property type="evidence" value="ECO:0007669"/>
    <property type="project" value="UniProtKB-SubCell"/>
</dbReference>
<feature type="transmembrane region" description="Helical" evidence="12">
    <location>
        <begin position="269"/>
        <end position="288"/>
    </location>
</feature>
<dbReference type="CDD" id="cd00212">
    <property type="entry name" value="PTS_IIB_glc"/>
    <property type="match status" value="1"/>
</dbReference>
<dbReference type="InterPro" id="IPR013013">
    <property type="entry name" value="PTS_EIIC_1"/>
</dbReference>
<dbReference type="AlphaFoldDB" id="A0AB35Y7W7"/>
<dbReference type="Pfam" id="PF00367">
    <property type="entry name" value="PTS_EIIB"/>
    <property type="match status" value="1"/>
</dbReference>
<comment type="caution">
    <text evidence="16">The sequence shown here is derived from an EMBL/GenBank/DDBJ whole genome shotgun (WGS) entry which is preliminary data.</text>
</comment>
<feature type="domain" description="PTS EIIB type-1" evidence="14">
    <location>
        <begin position="4"/>
        <end position="86"/>
    </location>
</feature>
<keyword evidence="9 12" id="KW-1133">Transmembrane helix</keyword>
<keyword evidence="3" id="KW-1003">Cell membrane</keyword>
<dbReference type="InterPro" id="IPR003352">
    <property type="entry name" value="PTS_EIIC"/>
</dbReference>
<feature type="domain" description="PTS EIIC type-1" evidence="15">
    <location>
        <begin position="102"/>
        <end position="458"/>
    </location>
</feature>
<reference evidence="16" key="1">
    <citation type="submission" date="2024-03" db="EMBL/GenBank/DDBJ databases">
        <authorList>
            <person name="Plomp N."/>
            <person name="Harmsen H.J."/>
        </authorList>
    </citation>
    <scope>NUCLEOTIDE SEQUENCE</scope>
    <source>
        <strain evidence="16">HTF-128</strain>
    </source>
</reference>
<dbReference type="Proteomes" id="UP001373196">
    <property type="component" value="Unassembled WGS sequence"/>
</dbReference>
<dbReference type="EMBL" id="JBBFGL010000012">
    <property type="protein sequence ID" value="MEJ5196712.1"/>
    <property type="molecule type" value="Genomic_DNA"/>
</dbReference>
<dbReference type="InterPro" id="IPR011055">
    <property type="entry name" value="Dup_hybrid_motif"/>
</dbReference>
<evidence type="ECO:0000256" key="3">
    <source>
        <dbReference type="ARBA" id="ARBA00022475"/>
    </source>
</evidence>
<dbReference type="InterPro" id="IPR036878">
    <property type="entry name" value="Glu_permease_IIB"/>
</dbReference>
<proteinExistence type="predicted"/>
<dbReference type="PROSITE" id="PS51093">
    <property type="entry name" value="PTS_EIIA_TYPE_1"/>
    <property type="match status" value="1"/>
</dbReference>
<evidence type="ECO:0000256" key="4">
    <source>
        <dbReference type="ARBA" id="ARBA00022597"/>
    </source>
</evidence>
<organism evidence="16 17">
    <name type="scientific">Faecalibacterium wellingii</name>
    <dbReference type="NCBI Taxonomy" id="2929491"/>
    <lineage>
        <taxon>Bacteria</taxon>
        <taxon>Bacillati</taxon>
        <taxon>Bacillota</taxon>
        <taxon>Clostridia</taxon>
        <taxon>Eubacteriales</taxon>
        <taxon>Oscillospiraceae</taxon>
        <taxon>Faecalibacterium</taxon>
    </lineage>
</organism>
<dbReference type="GO" id="GO:0015771">
    <property type="term" value="P:trehalose transport"/>
    <property type="evidence" value="ECO:0007669"/>
    <property type="project" value="TreeGrafter"/>
</dbReference>
<dbReference type="SUPFAM" id="SSF55604">
    <property type="entry name" value="Glucose permease domain IIB"/>
    <property type="match status" value="1"/>
</dbReference>
<evidence type="ECO:0000256" key="5">
    <source>
        <dbReference type="ARBA" id="ARBA00022679"/>
    </source>
</evidence>
<feature type="transmembrane region" description="Helical" evidence="12">
    <location>
        <begin position="206"/>
        <end position="227"/>
    </location>
</feature>
<gene>
    <name evidence="16" type="ORF">WF834_11140</name>
</gene>
<dbReference type="InterPro" id="IPR001127">
    <property type="entry name" value="PTS_EIIA_1_perm"/>
</dbReference>
<dbReference type="GO" id="GO:0009401">
    <property type="term" value="P:phosphoenolpyruvate-dependent sugar phosphotransferase system"/>
    <property type="evidence" value="ECO:0007669"/>
    <property type="project" value="UniProtKB-KW"/>
</dbReference>
<dbReference type="Pfam" id="PF00358">
    <property type="entry name" value="PTS_EIIA_1"/>
    <property type="match status" value="1"/>
</dbReference>
<dbReference type="Gene3D" id="2.70.70.10">
    <property type="entry name" value="Glucose Permease (Domain IIA)"/>
    <property type="match status" value="1"/>
</dbReference>
<name>A0AB35Y7W7_9FIRM</name>
<evidence type="ECO:0000256" key="2">
    <source>
        <dbReference type="ARBA" id="ARBA00022448"/>
    </source>
</evidence>
<dbReference type="PROSITE" id="PS00371">
    <property type="entry name" value="PTS_EIIA_TYPE_1_HIS"/>
    <property type="match status" value="1"/>
</dbReference>
<keyword evidence="8" id="KW-0418">Kinase</keyword>
<dbReference type="GO" id="GO:0016301">
    <property type="term" value="F:kinase activity"/>
    <property type="evidence" value="ECO:0007669"/>
    <property type="project" value="UniProtKB-KW"/>
</dbReference>
<dbReference type="InterPro" id="IPR050558">
    <property type="entry name" value="PTS_Sugar-Specific_Components"/>
</dbReference>
<dbReference type="PROSITE" id="PS01035">
    <property type="entry name" value="PTS_EIIB_TYPE_1_CYS"/>
    <property type="match status" value="1"/>
</dbReference>
<dbReference type="GO" id="GO:0090589">
    <property type="term" value="F:protein-phosphocysteine-trehalose phosphotransferase system transporter activity"/>
    <property type="evidence" value="ECO:0007669"/>
    <property type="project" value="TreeGrafter"/>
</dbReference>
<evidence type="ECO:0000259" key="14">
    <source>
        <dbReference type="PROSITE" id="PS51098"/>
    </source>
</evidence>
<dbReference type="RefSeq" id="WP_339395972.1">
    <property type="nucleotide sequence ID" value="NZ_JBBFGL010000012.1"/>
</dbReference>
<dbReference type="PANTHER" id="PTHR30175">
    <property type="entry name" value="PHOSPHOTRANSFERASE SYSTEM TRANSPORT PROTEIN"/>
    <property type="match status" value="1"/>
</dbReference>
<evidence type="ECO:0000256" key="7">
    <source>
        <dbReference type="ARBA" id="ARBA00022692"/>
    </source>
</evidence>
<keyword evidence="2" id="KW-0813">Transport</keyword>
<feature type="transmembrane region" description="Helical" evidence="12">
    <location>
        <begin position="100"/>
        <end position="128"/>
    </location>
</feature>
<dbReference type="FunFam" id="3.30.1360.60:FF:000001">
    <property type="entry name" value="PTS system glucose-specific IIBC component PtsG"/>
    <property type="match status" value="1"/>
</dbReference>
<dbReference type="Gene3D" id="3.30.1360.60">
    <property type="entry name" value="Glucose permease domain IIB"/>
    <property type="match status" value="1"/>
</dbReference>
<evidence type="ECO:0000256" key="10">
    <source>
        <dbReference type="ARBA" id="ARBA00023136"/>
    </source>
</evidence>
<feature type="domain" description="PTS EIIA type-1" evidence="13">
    <location>
        <begin position="485"/>
        <end position="588"/>
    </location>
</feature>
<dbReference type="NCBIfam" id="TIGR00830">
    <property type="entry name" value="PTBA"/>
    <property type="match status" value="1"/>
</dbReference>
<feature type="transmembrane region" description="Helical" evidence="12">
    <location>
        <begin position="320"/>
        <end position="341"/>
    </location>
</feature>
<feature type="transmembrane region" description="Helical" evidence="12">
    <location>
        <begin position="239"/>
        <end position="263"/>
    </location>
</feature>
<feature type="transmembrane region" description="Helical" evidence="12">
    <location>
        <begin position="353"/>
        <end position="372"/>
    </location>
</feature>
<keyword evidence="5" id="KW-0808">Transferase</keyword>
<evidence type="ECO:0000256" key="11">
    <source>
        <dbReference type="PROSITE-ProRule" id="PRU00421"/>
    </source>
</evidence>
<evidence type="ECO:0000259" key="13">
    <source>
        <dbReference type="PROSITE" id="PS51093"/>
    </source>
</evidence>
<evidence type="ECO:0000256" key="9">
    <source>
        <dbReference type="ARBA" id="ARBA00022989"/>
    </source>
</evidence>
<accession>A0AB35Y7W7</accession>
<evidence type="ECO:0000256" key="6">
    <source>
        <dbReference type="ARBA" id="ARBA00022683"/>
    </source>
</evidence>
<dbReference type="SUPFAM" id="SSF51261">
    <property type="entry name" value="Duplicated hybrid motif"/>
    <property type="match status" value="1"/>
</dbReference>
<feature type="active site" description="Phosphocysteine intermediate; for EIIB activity" evidence="11">
    <location>
        <position position="26"/>
    </location>
</feature>
<dbReference type="InterPro" id="IPR001996">
    <property type="entry name" value="PTS_IIB_1"/>
</dbReference>
<evidence type="ECO:0000256" key="1">
    <source>
        <dbReference type="ARBA" id="ARBA00004651"/>
    </source>
</evidence>
<comment type="subcellular location">
    <subcellularLocation>
        <location evidence="1">Cell membrane</location>
        <topology evidence="1">Multi-pass membrane protein</topology>
    </subcellularLocation>
</comment>
<protein>
    <submittedName>
        <fullName evidence="16">Glucose PTS transporter subunit IIA</fullName>
    </submittedName>
</protein>
<evidence type="ECO:0000313" key="16">
    <source>
        <dbReference type="EMBL" id="MEJ5196712.1"/>
    </source>
</evidence>